<dbReference type="InterPro" id="IPR029063">
    <property type="entry name" value="SAM-dependent_MTases_sf"/>
</dbReference>
<name>A0A2T2N594_CORCC</name>
<organism evidence="1 2">
    <name type="scientific">Corynespora cassiicola Philippines</name>
    <dbReference type="NCBI Taxonomy" id="1448308"/>
    <lineage>
        <taxon>Eukaryota</taxon>
        <taxon>Fungi</taxon>
        <taxon>Dikarya</taxon>
        <taxon>Ascomycota</taxon>
        <taxon>Pezizomycotina</taxon>
        <taxon>Dothideomycetes</taxon>
        <taxon>Pleosporomycetidae</taxon>
        <taxon>Pleosporales</taxon>
        <taxon>Corynesporascaceae</taxon>
        <taxon>Corynespora</taxon>
    </lineage>
</organism>
<evidence type="ECO:0000313" key="1">
    <source>
        <dbReference type="EMBL" id="PSN60622.1"/>
    </source>
</evidence>
<dbReference type="PANTHER" id="PTHR14614">
    <property type="entry name" value="HEPATOCELLULAR CARCINOMA-ASSOCIATED ANTIGEN"/>
    <property type="match status" value="1"/>
</dbReference>
<dbReference type="PANTHER" id="PTHR14614:SF132">
    <property type="entry name" value="PROTEIN-LYSINE METHYLTRANSFERASE C42C1.13"/>
    <property type="match status" value="1"/>
</dbReference>
<dbReference type="Proteomes" id="UP000240883">
    <property type="component" value="Unassembled WGS sequence"/>
</dbReference>
<dbReference type="Pfam" id="PF10294">
    <property type="entry name" value="Methyltransf_16"/>
    <property type="match status" value="1"/>
</dbReference>
<dbReference type="EMBL" id="KZ678148">
    <property type="protein sequence ID" value="PSN60622.1"/>
    <property type="molecule type" value="Genomic_DNA"/>
</dbReference>
<reference evidence="1 2" key="1">
    <citation type="journal article" date="2018" name="Front. Microbiol.">
        <title>Genome-Wide Analysis of Corynespora cassiicola Leaf Fall Disease Putative Effectors.</title>
        <authorList>
            <person name="Lopez D."/>
            <person name="Ribeiro S."/>
            <person name="Label P."/>
            <person name="Fumanal B."/>
            <person name="Venisse J.S."/>
            <person name="Kohler A."/>
            <person name="de Oliveira R.R."/>
            <person name="Labutti K."/>
            <person name="Lipzen A."/>
            <person name="Lail K."/>
            <person name="Bauer D."/>
            <person name="Ohm R.A."/>
            <person name="Barry K.W."/>
            <person name="Spatafora J."/>
            <person name="Grigoriev I.V."/>
            <person name="Martin F.M."/>
            <person name="Pujade-Renaud V."/>
        </authorList>
    </citation>
    <scope>NUCLEOTIDE SEQUENCE [LARGE SCALE GENOMIC DNA]</scope>
    <source>
        <strain evidence="1 2">Philippines</strain>
    </source>
</reference>
<keyword evidence="2" id="KW-1185">Reference proteome</keyword>
<gene>
    <name evidence="1" type="ORF">BS50DRAFT_579145</name>
</gene>
<dbReference type="STRING" id="1448308.A0A2T2N594"/>
<dbReference type="GO" id="GO:0008757">
    <property type="term" value="F:S-adenosylmethionine-dependent methyltransferase activity"/>
    <property type="evidence" value="ECO:0007669"/>
    <property type="project" value="UniProtKB-ARBA"/>
</dbReference>
<protein>
    <submittedName>
        <fullName evidence="1">Uncharacterized protein</fullName>
    </submittedName>
</protein>
<dbReference type="CDD" id="cd02440">
    <property type="entry name" value="AdoMet_MTases"/>
    <property type="match status" value="1"/>
</dbReference>
<dbReference type="OrthoDB" id="413520at2759"/>
<dbReference type="InterPro" id="IPR019410">
    <property type="entry name" value="Methyltransf_16"/>
</dbReference>
<accession>A0A2T2N594</accession>
<dbReference type="SUPFAM" id="SSF53335">
    <property type="entry name" value="S-adenosyl-L-methionine-dependent methyltransferases"/>
    <property type="match status" value="1"/>
</dbReference>
<dbReference type="Gene3D" id="3.40.50.150">
    <property type="entry name" value="Vaccinia Virus protein VP39"/>
    <property type="match status" value="1"/>
</dbReference>
<evidence type="ECO:0000313" key="2">
    <source>
        <dbReference type="Proteomes" id="UP000240883"/>
    </source>
</evidence>
<sequence length="380" mass="42281">MRYVRFLKTPRIVEKHPAKPYIYCLVTITSDLGDSFLPHDVVLSAELRSAESNEEVIVWSTAKWTGGMRSLPITLPFSKSRAATALRVRVGVGEPNTLYDTYHGLNGDGQRGIVSAWSEPLGLQNGIKEAAKLVERRFQYDNGQIVKIREETGESIARHLWDAGLTMSCHLENRLVAGEQKPFSLAQALPNRRTKSRFQVLELGTGCGMVGISVAQMVEEADVVLTDLAEAEEIAQRNIANAKLATGTTLKFHELDWDEEIPKDLNAWSKCPHCAQFDFICAADCTYNPDSSPALVNTLRRLTKASPDALVAIAMKKRHSTEEVFFDLMSEAQFKICADELVFPLPGDEETGEETVFIYLFRYEGDVADVSPNEFCCAAR</sequence>
<proteinExistence type="predicted"/>
<dbReference type="AlphaFoldDB" id="A0A2T2N594"/>
<dbReference type="GO" id="GO:0005829">
    <property type="term" value="C:cytosol"/>
    <property type="evidence" value="ECO:0007669"/>
    <property type="project" value="TreeGrafter"/>
</dbReference>